<name>A0A101U9A9_9ACTN</name>
<comment type="caution">
    <text evidence="9">The sequence shown here is derived from an EMBL/GenBank/DDBJ whole genome shotgun (WGS) entry which is preliminary data.</text>
</comment>
<reference evidence="9 10" key="1">
    <citation type="submission" date="2015-10" db="EMBL/GenBank/DDBJ databases">
        <title>Draft genome sequence of Streptomyces caeruleatus NRRL B-24802, type strain for the species Streptomyces caeruleatus.</title>
        <authorList>
            <person name="Ruckert C."/>
            <person name="Winkler A."/>
            <person name="Kalinowski J."/>
            <person name="Kampfer P."/>
            <person name="Glaeser S."/>
        </authorList>
    </citation>
    <scope>NUCLEOTIDE SEQUENCE [LARGE SCALE GENOMIC DNA]</scope>
    <source>
        <strain evidence="9 10">NRRL B-24802</strain>
    </source>
</reference>
<dbReference type="InterPro" id="IPR005102">
    <property type="entry name" value="Carbo-bd_X2"/>
</dbReference>
<keyword evidence="5" id="KW-0119">Carbohydrate metabolism</keyword>
<dbReference type="Gene3D" id="3.20.20.80">
    <property type="entry name" value="Glycosidases"/>
    <property type="match status" value="1"/>
</dbReference>
<evidence type="ECO:0000313" key="10">
    <source>
        <dbReference type="Proteomes" id="UP000053429"/>
    </source>
</evidence>
<evidence type="ECO:0000256" key="1">
    <source>
        <dbReference type="ARBA" id="ARBA00001913"/>
    </source>
</evidence>
<evidence type="ECO:0000256" key="4">
    <source>
        <dbReference type="ARBA" id="ARBA00023001"/>
    </source>
</evidence>
<evidence type="ECO:0000313" key="9">
    <source>
        <dbReference type="EMBL" id="KUO06498.1"/>
    </source>
</evidence>
<proteinExistence type="predicted"/>
<evidence type="ECO:0000256" key="3">
    <source>
        <dbReference type="ARBA" id="ARBA00022729"/>
    </source>
</evidence>
<keyword evidence="2" id="KW-0479">Metal-binding</keyword>
<dbReference type="STRING" id="661399.AQJ67_00605"/>
<dbReference type="SUPFAM" id="SSF51445">
    <property type="entry name" value="(Trans)glycosidases"/>
    <property type="match status" value="1"/>
</dbReference>
<dbReference type="Proteomes" id="UP000053429">
    <property type="component" value="Unassembled WGS sequence"/>
</dbReference>
<evidence type="ECO:0000259" key="8">
    <source>
        <dbReference type="Pfam" id="PF03442"/>
    </source>
</evidence>
<protein>
    <recommendedName>
        <fullName evidence="8">Carbohydrate binding X2 domain-containing protein</fullName>
    </recommendedName>
</protein>
<keyword evidence="10" id="KW-1185">Reference proteome</keyword>
<dbReference type="GO" id="GO:0046872">
    <property type="term" value="F:metal ion binding"/>
    <property type="evidence" value="ECO:0007669"/>
    <property type="project" value="UniProtKB-KW"/>
</dbReference>
<dbReference type="GO" id="GO:0030245">
    <property type="term" value="P:cellulose catabolic process"/>
    <property type="evidence" value="ECO:0007669"/>
    <property type="project" value="UniProtKB-KW"/>
</dbReference>
<accession>A0A101U9A9</accession>
<dbReference type="AlphaFoldDB" id="A0A101U9A9"/>
<dbReference type="InterPro" id="IPR017853">
    <property type="entry name" value="GH"/>
</dbReference>
<keyword evidence="4" id="KW-0136">Cellulose degradation</keyword>
<organism evidence="9 10">
    <name type="scientific">Streptomyces caeruleatus</name>
    <dbReference type="NCBI Taxonomy" id="661399"/>
    <lineage>
        <taxon>Bacteria</taxon>
        <taxon>Bacillati</taxon>
        <taxon>Actinomycetota</taxon>
        <taxon>Actinomycetes</taxon>
        <taxon>Kitasatosporales</taxon>
        <taxon>Streptomycetaceae</taxon>
        <taxon>Streptomyces</taxon>
    </lineage>
</organism>
<gene>
    <name evidence="9" type="ORF">AQJ67_00605</name>
</gene>
<dbReference type="PANTHER" id="PTHR10357:SF215">
    <property type="entry name" value="ALPHA-AMYLASE 1"/>
    <property type="match status" value="1"/>
</dbReference>
<keyword evidence="6" id="KW-0624">Polysaccharide degradation</keyword>
<keyword evidence="3" id="KW-0732">Signal</keyword>
<dbReference type="InterPro" id="IPR014756">
    <property type="entry name" value="Ig_E-set"/>
</dbReference>
<sequence length="341" mass="36886">MLWDAGQFLNRNTLQWRDPDLFAQIRSSWTTRSGTASSDQVFLPKSSRGTSRMLTLNPNGINFQGLRHGNRALAQGRDYTVSGNQLTLTAAALTELAGDRAYGVNATLEAQNAFGNGKDSDDSVNDATYNVVYVDSHDYGPNKSSTRYTGGTDAWAENMSLMWTFRGIPTLYYGSEIEFQKGKQIDCGPTCPLASTGRAYYGGHLQGTVTASDFGTADSATGEVATTLAQPLVKHLQRLNQIRRAVPALQTGQYSTDGISGSMAFKRRYTNGTTDSFALVTVTVTVTDSATYTGIPNGTYRDAVTGDVRTVSNGTPRDVNPGMHAGTDVDPWVDGRRTHRS</sequence>
<dbReference type="SUPFAM" id="SSF81296">
    <property type="entry name" value="E set domains"/>
    <property type="match status" value="1"/>
</dbReference>
<evidence type="ECO:0000256" key="6">
    <source>
        <dbReference type="ARBA" id="ARBA00023326"/>
    </source>
</evidence>
<dbReference type="EMBL" id="LMWY01000001">
    <property type="protein sequence ID" value="KUO06498.1"/>
    <property type="molecule type" value="Genomic_DNA"/>
</dbReference>
<feature type="domain" description="Carbohydrate binding X2" evidence="8">
    <location>
        <begin position="37"/>
        <end position="118"/>
    </location>
</feature>
<evidence type="ECO:0000256" key="7">
    <source>
        <dbReference type="SAM" id="MobiDB-lite"/>
    </source>
</evidence>
<dbReference type="PANTHER" id="PTHR10357">
    <property type="entry name" value="ALPHA-AMYLASE FAMILY MEMBER"/>
    <property type="match status" value="1"/>
</dbReference>
<comment type="cofactor">
    <cofactor evidence="1">
        <name>Ca(2+)</name>
        <dbReference type="ChEBI" id="CHEBI:29108"/>
    </cofactor>
</comment>
<evidence type="ECO:0000256" key="2">
    <source>
        <dbReference type="ARBA" id="ARBA00022723"/>
    </source>
</evidence>
<feature type="region of interest" description="Disordered" evidence="7">
    <location>
        <begin position="312"/>
        <end position="341"/>
    </location>
</feature>
<evidence type="ECO:0000256" key="5">
    <source>
        <dbReference type="ARBA" id="ARBA00023277"/>
    </source>
</evidence>
<dbReference type="Pfam" id="PF03442">
    <property type="entry name" value="CBM_X2"/>
    <property type="match status" value="1"/>
</dbReference>